<dbReference type="UniPathway" id="UPA00988"/>
<comment type="function">
    <text evidence="3">Plays a central role in 2-thiolation of mcm(5)S(2)U at tRNA wobble positions of tRNA(Lys), tRNA(Glu) and tRNA(Gln). May act by forming a heterodimer with NCS6/CTU1 that ligates sulfur from thiocarboxylated URM1 onto the uridine of tRNAs at wobble position.</text>
</comment>
<dbReference type="GO" id="GO:0016779">
    <property type="term" value="F:nucleotidyltransferase activity"/>
    <property type="evidence" value="ECO:0007669"/>
    <property type="project" value="UniProtKB-UniRule"/>
</dbReference>
<sequence>MASCGSACDQSHCRRPDDSGGAEEDVPERFSASRDSDTSKTAGGGDLARCSKCGEEPKAGTHRVLNGMCASCFRSYLYGKFKLAVSTNAMISPTDKILVAFSGGPGSRVALQFVHEMQKKSLESWDASKSQSFPVFGVGVAFVDESISSVIPSPELDRIFKHIKLIVSSLVPGHKDLHIAPIEDVCSMGSDDGTTRLNKLLNSVSDATGKEDFLDHLCMLSLQKIALDNGYTKLVIGSCSSTIARHVISATVKGQGYSLPADVQYVDARWEVPVVLPLRDCLTDELSLLCQLDGLETLQLSKRPSSSNSINNLVSSFISRLQDDNPARERTIVRTAEKLKPFGFNKFVENKYHEFIPSRLRCKFQNTNNGGSDLAEVFCTFCMSPLSESELHDMHGKSQTLVDTFTAACCQSCSFQILPKESESLQHFLSFLPQSMTRKVADSTLEQSLLR</sequence>
<keyword evidence="1 3" id="KW-0963">Cytoplasm</keyword>
<keyword evidence="2 3" id="KW-0819">tRNA processing</keyword>
<proteinExistence type="inferred from homology"/>
<dbReference type="PANTHER" id="PTHR20882">
    <property type="entry name" value="CYTOPLASMIC TRNA 2-THIOLATION PROTEIN 2"/>
    <property type="match status" value="1"/>
</dbReference>
<dbReference type="Proteomes" id="UP000734854">
    <property type="component" value="Unassembled WGS sequence"/>
</dbReference>
<dbReference type="InterPro" id="IPR014729">
    <property type="entry name" value="Rossmann-like_a/b/a_fold"/>
</dbReference>
<dbReference type="SUPFAM" id="SSF52402">
    <property type="entry name" value="Adenine nucleotide alpha hydrolases-like"/>
    <property type="match status" value="1"/>
</dbReference>
<accession>A0A8J5G0C3</accession>
<comment type="caution">
    <text evidence="5">The sequence shown here is derived from an EMBL/GenBank/DDBJ whole genome shotgun (WGS) entry which is preliminary data.</text>
</comment>
<dbReference type="Gene3D" id="3.40.50.620">
    <property type="entry name" value="HUPs"/>
    <property type="match status" value="1"/>
</dbReference>
<dbReference type="GO" id="GO:0005829">
    <property type="term" value="C:cytosol"/>
    <property type="evidence" value="ECO:0007669"/>
    <property type="project" value="TreeGrafter"/>
</dbReference>
<feature type="region of interest" description="Disordered" evidence="4">
    <location>
        <begin position="1"/>
        <end position="45"/>
    </location>
</feature>
<comment type="similarity">
    <text evidence="3">Belongs to the CTU2/NCS2 family.</text>
</comment>
<name>A0A8J5G0C3_ZINOF</name>
<comment type="pathway">
    <text evidence="3">tRNA modification; 5-methoxycarbonylmethyl-2-thiouridine-tRNA biosynthesis.</text>
</comment>
<dbReference type="GO" id="GO:0000049">
    <property type="term" value="F:tRNA binding"/>
    <property type="evidence" value="ECO:0007669"/>
    <property type="project" value="InterPro"/>
</dbReference>
<dbReference type="HAMAP" id="MF_03054">
    <property type="entry name" value="CTU2"/>
    <property type="match status" value="1"/>
</dbReference>
<dbReference type="EMBL" id="JACMSC010000011">
    <property type="protein sequence ID" value="KAG6498603.1"/>
    <property type="molecule type" value="Genomic_DNA"/>
</dbReference>
<reference evidence="5 6" key="1">
    <citation type="submission" date="2020-08" db="EMBL/GenBank/DDBJ databases">
        <title>Plant Genome Project.</title>
        <authorList>
            <person name="Zhang R.-G."/>
        </authorList>
    </citation>
    <scope>NUCLEOTIDE SEQUENCE [LARGE SCALE GENOMIC DNA]</scope>
    <source>
        <tissue evidence="5">Rhizome</tissue>
    </source>
</reference>
<feature type="compositionally biased region" description="Basic and acidic residues" evidence="4">
    <location>
        <begin position="27"/>
        <end position="38"/>
    </location>
</feature>
<dbReference type="GO" id="GO:0002143">
    <property type="term" value="P:tRNA wobble position uridine thiolation"/>
    <property type="evidence" value="ECO:0007669"/>
    <property type="project" value="TreeGrafter"/>
</dbReference>
<evidence type="ECO:0000256" key="3">
    <source>
        <dbReference type="HAMAP-Rule" id="MF_03054"/>
    </source>
</evidence>
<dbReference type="GO" id="GO:0032447">
    <property type="term" value="P:protein urmylation"/>
    <property type="evidence" value="ECO:0007669"/>
    <property type="project" value="UniProtKB-UniRule"/>
</dbReference>
<evidence type="ECO:0000256" key="1">
    <source>
        <dbReference type="ARBA" id="ARBA00022490"/>
    </source>
</evidence>
<protein>
    <recommendedName>
        <fullName evidence="3">Cytoplasmic tRNA 2-thiolation protein 2</fullName>
    </recommendedName>
</protein>
<evidence type="ECO:0000256" key="4">
    <source>
        <dbReference type="SAM" id="MobiDB-lite"/>
    </source>
</evidence>
<organism evidence="5 6">
    <name type="scientific">Zingiber officinale</name>
    <name type="common">Ginger</name>
    <name type="synonym">Amomum zingiber</name>
    <dbReference type="NCBI Taxonomy" id="94328"/>
    <lineage>
        <taxon>Eukaryota</taxon>
        <taxon>Viridiplantae</taxon>
        <taxon>Streptophyta</taxon>
        <taxon>Embryophyta</taxon>
        <taxon>Tracheophyta</taxon>
        <taxon>Spermatophyta</taxon>
        <taxon>Magnoliopsida</taxon>
        <taxon>Liliopsida</taxon>
        <taxon>Zingiberales</taxon>
        <taxon>Zingiberaceae</taxon>
        <taxon>Zingiber</taxon>
    </lineage>
</organism>
<keyword evidence="6" id="KW-1185">Reference proteome</keyword>
<dbReference type="PANTHER" id="PTHR20882:SF14">
    <property type="entry name" value="CYTOPLASMIC TRNA 2-THIOLATION PROTEIN 2"/>
    <property type="match status" value="1"/>
</dbReference>
<gene>
    <name evidence="5" type="ORF">ZIOFF_038323</name>
</gene>
<comment type="subcellular location">
    <subcellularLocation>
        <location evidence="3">Cytoplasm</location>
    </subcellularLocation>
</comment>
<dbReference type="GO" id="GO:0016783">
    <property type="term" value="F:sulfurtransferase activity"/>
    <property type="evidence" value="ECO:0007669"/>
    <property type="project" value="TreeGrafter"/>
</dbReference>
<evidence type="ECO:0000313" key="6">
    <source>
        <dbReference type="Proteomes" id="UP000734854"/>
    </source>
</evidence>
<evidence type="ECO:0000313" key="5">
    <source>
        <dbReference type="EMBL" id="KAG6498603.1"/>
    </source>
</evidence>
<dbReference type="AlphaFoldDB" id="A0A8J5G0C3"/>
<evidence type="ECO:0000256" key="2">
    <source>
        <dbReference type="ARBA" id="ARBA00022694"/>
    </source>
</evidence>
<dbReference type="InterPro" id="IPR019407">
    <property type="entry name" value="CTU2"/>
</dbReference>